<feature type="transmembrane region" description="Helical" evidence="1">
    <location>
        <begin position="95"/>
        <end position="115"/>
    </location>
</feature>
<dbReference type="AlphaFoldDB" id="A0A8S1QUE1"/>
<keyword evidence="3" id="KW-1185">Reference proteome</keyword>
<feature type="transmembrane region" description="Helical" evidence="1">
    <location>
        <begin position="6"/>
        <end position="27"/>
    </location>
</feature>
<comment type="caution">
    <text evidence="2">The sequence shown here is derived from an EMBL/GenBank/DDBJ whole genome shotgun (WGS) entry which is preliminary data.</text>
</comment>
<evidence type="ECO:0000313" key="2">
    <source>
        <dbReference type="EMBL" id="CAD8119023.1"/>
    </source>
</evidence>
<evidence type="ECO:0008006" key="4">
    <source>
        <dbReference type="Google" id="ProtNLM"/>
    </source>
</evidence>
<proteinExistence type="predicted"/>
<protein>
    <recommendedName>
        <fullName evidence="4">Transmembrane protein</fullName>
    </recommendedName>
</protein>
<dbReference type="EMBL" id="CAJJDM010000288">
    <property type="protein sequence ID" value="CAD8119023.1"/>
    <property type="molecule type" value="Genomic_DNA"/>
</dbReference>
<evidence type="ECO:0000313" key="3">
    <source>
        <dbReference type="Proteomes" id="UP000688137"/>
    </source>
</evidence>
<gene>
    <name evidence="2" type="ORF">PPRIM_AZ9-3.1.T2790003</name>
</gene>
<accession>A0A8S1QUE1</accession>
<dbReference type="Proteomes" id="UP000688137">
    <property type="component" value="Unassembled WGS sequence"/>
</dbReference>
<evidence type="ECO:0000256" key="1">
    <source>
        <dbReference type="SAM" id="Phobius"/>
    </source>
</evidence>
<keyword evidence="1" id="KW-0812">Transmembrane</keyword>
<keyword evidence="1" id="KW-0472">Membrane</keyword>
<sequence>MNETALLFGGIAIIIILEIQVPIMNLFQFILQYLNYIFSQFPFNLKQFFDCFEFVLMNFIIQYFNSYDFFNLSMINEKFNINPLKIKQDDLKSQFIINSTSVIFIWFCLILIYIASKKITNYLHQLDFKYK</sequence>
<organism evidence="2 3">
    <name type="scientific">Paramecium primaurelia</name>
    <dbReference type="NCBI Taxonomy" id="5886"/>
    <lineage>
        <taxon>Eukaryota</taxon>
        <taxon>Sar</taxon>
        <taxon>Alveolata</taxon>
        <taxon>Ciliophora</taxon>
        <taxon>Intramacronucleata</taxon>
        <taxon>Oligohymenophorea</taxon>
        <taxon>Peniculida</taxon>
        <taxon>Parameciidae</taxon>
        <taxon>Paramecium</taxon>
    </lineage>
</organism>
<keyword evidence="1" id="KW-1133">Transmembrane helix</keyword>
<name>A0A8S1QUE1_PARPR</name>
<reference evidence="2" key="1">
    <citation type="submission" date="2021-01" db="EMBL/GenBank/DDBJ databases">
        <authorList>
            <consortium name="Genoscope - CEA"/>
            <person name="William W."/>
        </authorList>
    </citation>
    <scope>NUCLEOTIDE SEQUENCE</scope>
</reference>